<accession>A0AAV6GT74</accession>
<proteinExistence type="predicted"/>
<protein>
    <submittedName>
        <fullName evidence="3">Uncharacterized protein</fullName>
    </submittedName>
</protein>
<name>A0AAV6GT74_9TELE</name>
<evidence type="ECO:0000313" key="4">
    <source>
        <dbReference type="Proteomes" id="UP000823561"/>
    </source>
</evidence>
<feature type="region of interest" description="Disordered" evidence="1">
    <location>
        <begin position="172"/>
        <end position="225"/>
    </location>
</feature>
<gene>
    <name evidence="3" type="ORF">AALO_G00094800</name>
</gene>
<keyword evidence="2" id="KW-0472">Membrane</keyword>
<comment type="caution">
    <text evidence="3">The sequence shown here is derived from an EMBL/GenBank/DDBJ whole genome shotgun (WGS) entry which is preliminary data.</text>
</comment>
<dbReference type="Proteomes" id="UP000823561">
    <property type="component" value="Chromosome 7"/>
</dbReference>
<keyword evidence="2" id="KW-0812">Transmembrane</keyword>
<organism evidence="3 4">
    <name type="scientific">Alosa alosa</name>
    <name type="common">allis shad</name>
    <dbReference type="NCBI Taxonomy" id="278164"/>
    <lineage>
        <taxon>Eukaryota</taxon>
        <taxon>Metazoa</taxon>
        <taxon>Chordata</taxon>
        <taxon>Craniata</taxon>
        <taxon>Vertebrata</taxon>
        <taxon>Euteleostomi</taxon>
        <taxon>Actinopterygii</taxon>
        <taxon>Neopterygii</taxon>
        <taxon>Teleostei</taxon>
        <taxon>Clupei</taxon>
        <taxon>Clupeiformes</taxon>
        <taxon>Clupeoidei</taxon>
        <taxon>Clupeidae</taxon>
        <taxon>Alosa</taxon>
    </lineage>
</organism>
<reference evidence="3" key="1">
    <citation type="submission" date="2020-10" db="EMBL/GenBank/DDBJ databases">
        <title>Chromosome-scale genome assembly of the Allis shad, Alosa alosa.</title>
        <authorList>
            <person name="Margot Z."/>
            <person name="Christophe K."/>
            <person name="Cabau C."/>
            <person name="Louis A."/>
            <person name="Berthelot C."/>
            <person name="Parey E."/>
            <person name="Roest Crollius H."/>
            <person name="Montfort J."/>
            <person name="Robinson-Rechavi M."/>
            <person name="Bucao C."/>
            <person name="Bouchez O."/>
            <person name="Gislard M."/>
            <person name="Lluch J."/>
            <person name="Milhes M."/>
            <person name="Lampietro C."/>
            <person name="Lopez Roques C."/>
            <person name="Donnadieu C."/>
            <person name="Braasch I."/>
            <person name="Desvignes T."/>
            <person name="Postlethwait J."/>
            <person name="Bobe J."/>
            <person name="Guiguen Y."/>
        </authorList>
    </citation>
    <scope>NUCLEOTIDE SEQUENCE</scope>
    <source>
        <strain evidence="3">M-15738</strain>
        <tissue evidence="3">Blood</tissue>
    </source>
</reference>
<feature type="transmembrane region" description="Helical" evidence="2">
    <location>
        <begin position="12"/>
        <end position="34"/>
    </location>
</feature>
<dbReference type="EMBL" id="JADWDJ010000007">
    <property type="protein sequence ID" value="KAG5278065.1"/>
    <property type="molecule type" value="Genomic_DNA"/>
</dbReference>
<evidence type="ECO:0000256" key="1">
    <source>
        <dbReference type="SAM" id="MobiDB-lite"/>
    </source>
</evidence>
<evidence type="ECO:0000256" key="2">
    <source>
        <dbReference type="SAM" id="Phobius"/>
    </source>
</evidence>
<sequence length="265" mass="29065">MHSVPTDGKMILQNTLTAVLIVALVLAVTLFLCYKNRERGKHDRSNVVIYHSAENPDPNGIYEEIEDICHPPPLPLTSRCNYTKVDNAGDPTYYTIQSPPKLPDETGLHLLSKTSHTQINTVYAIAELPTIPGNVPTYSNIQSPIHTSADTHLSTGTDEIDTTESTVYRETTVQCPNTPSGIPTPCTDNPDPTNPANQEPKYTNEDTVCKTPHSPTHTSDDTDYSAICSPTSTQTNMVYVNAEIITNANNDDVMCTEKVPLKPIE</sequence>
<keyword evidence="2" id="KW-1133">Transmembrane helix</keyword>
<dbReference type="AlphaFoldDB" id="A0AAV6GT74"/>
<evidence type="ECO:0000313" key="3">
    <source>
        <dbReference type="EMBL" id="KAG5278065.1"/>
    </source>
</evidence>
<keyword evidence="4" id="KW-1185">Reference proteome</keyword>
<feature type="compositionally biased region" description="Polar residues" evidence="1">
    <location>
        <begin position="172"/>
        <end position="181"/>
    </location>
</feature>
<feature type="compositionally biased region" description="Low complexity" evidence="1">
    <location>
        <begin position="183"/>
        <end position="195"/>
    </location>
</feature>